<feature type="domain" description="Restriction endonuclease type I HsdR N-terminal" evidence="1">
    <location>
        <begin position="62"/>
        <end position="125"/>
    </location>
</feature>
<dbReference type="EMBL" id="BK014792">
    <property type="protein sequence ID" value="DAD75874.1"/>
    <property type="molecule type" value="Genomic_DNA"/>
</dbReference>
<dbReference type="InterPro" id="IPR017035">
    <property type="entry name" value="UCP035009_HsdR_All3000-type"/>
</dbReference>
<dbReference type="Gene3D" id="3.90.1570.30">
    <property type="match status" value="1"/>
</dbReference>
<dbReference type="GO" id="GO:0003677">
    <property type="term" value="F:DNA binding"/>
    <property type="evidence" value="ECO:0007669"/>
    <property type="project" value="UniProtKB-KW"/>
</dbReference>
<organism evidence="2">
    <name type="scientific">Siphoviridae sp. ctLAw30</name>
    <dbReference type="NCBI Taxonomy" id="2826249"/>
    <lineage>
        <taxon>Viruses</taxon>
        <taxon>Duplodnaviria</taxon>
        <taxon>Heunggongvirae</taxon>
        <taxon>Uroviricota</taxon>
        <taxon>Caudoviricetes</taxon>
    </lineage>
</organism>
<proteinExistence type="predicted"/>
<dbReference type="Pfam" id="PF04313">
    <property type="entry name" value="HSDR_N"/>
    <property type="match status" value="1"/>
</dbReference>
<dbReference type="GO" id="GO:0009035">
    <property type="term" value="F:type I site-specific deoxyribonuclease activity"/>
    <property type="evidence" value="ECO:0007669"/>
    <property type="project" value="UniProtKB-EC"/>
</dbReference>
<dbReference type="InterPro" id="IPR007409">
    <property type="entry name" value="Restrct_endonuc_type1_HsdR_N"/>
</dbReference>
<dbReference type="GO" id="GO:0005524">
    <property type="term" value="F:ATP binding"/>
    <property type="evidence" value="ECO:0007669"/>
    <property type="project" value="UniProtKB-KW"/>
</dbReference>
<name>A0A8S5M0X1_9CAUD</name>
<sequence length="386" mass="44902">MDFKEELKNHVKRIENTKDTLQTEEATKMALILPFFQLLGYDVFNTSEFCPEYTADIGIKKGEKVDYAILVAGEPVILVEAKAANKKLDNHKSQLFRYFVSTPAKFAVLTNGIEYRFYSDLDEANKMDKDPFLTVNLLNLKDAQISQLSKFQKSNFSISDILDSASLLKYVNIFKDYIDRQFQEPADEFVKLLLQPVYKGVKTQNVIERFRPVVTKAMTEYLTETLNEKLQAALETTATTSVNDINALKTNEHWEILNIVKEILQNVIDVRKISLKYTSAYIAVLYEKNTRKWICRITLSSAQQNLIIPDENKNELRFSINDISDLYNYSEKIIESARRYLFVEVPVEKQEEQKEVLKTRWGNYEMPDHYQVCFTRGPRTDLKKIK</sequence>
<accession>A0A8S5M0X1</accession>
<protein>
    <recommendedName>
        <fullName evidence="1">Restriction endonuclease type I HsdR N-terminal domain-containing protein</fullName>
    </recommendedName>
</protein>
<evidence type="ECO:0000259" key="1">
    <source>
        <dbReference type="Pfam" id="PF04313"/>
    </source>
</evidence>
<evidence type="ECO:0000313" key="2">
    <source>
        <dbReference type="EMBL" id="DAD75874.1"/>
    </source>
</evidence>
<dbReference type="PIRSF" id="PIRSF035009">
    <property type="entry name" value="UCP035009_HSDR_N"/>
    <property type="match status" value="1"/>
</dbReference>
<dbReference type="GO" id="GO:0009307">
    <property type="term" value="P:DNA restriction-modification system"/>
    <property type="evidence" value="ECO:0007669"/>
    <property type="project" value="UniProtKB-KW"/>
</dbReference>
<reference evidence="2" key="1">
    <citation type="journal article" date="2021" name="Proc. Natl. Acad. Sci. U.S.A.">
        <title>A Catalog of Tens of Thousands of Viruses from Human Metagenomes Reveals Hidden Associations with Chronic Diseases.</title>
        <authorList>
            <person name="Tisza M.J."/>
            <person name="Buck C.B."/>
        </authorList>
    </citation>
    <scope>NUCLEOTIDE SEQUENCE</scope>
    <source>
        <strain evidence="2">CtLAw30</strain>
    </source>
</reference>